<gene>
    <name evidence="6" type="ORF">FF125_17215</name>
</gene>
<dbReference type="SMART" id="SM00342">
    <property type="entry name" value="HTH_ARAC"/>
    <property type="match status" value="1"/>
</dbReference>
<dbReference type="InterPro" id="IPR009057">
    <property type="entry name" value="Homeodomain-like_sf"/>
</dbReference>
<keyword evidence="7" id="KW-1185">Reference proteome</keyword>
<keyword evidence="1" id="KW-0805">Transcription regulation</keyword>
<dbReference type="GO" id="GO:0003700">
    <property type="term" value="F:DNA-binding transcription factor activity"/>
    <property type="evidence" value="ECO:0007669"/>
    <property type="project" value="InterPro"/>
</dbReference>
<feature type="transmembrane region" description="Helical" evidence="4">
    <location>
        <begin position="196"/>
        <end position="218"/>
    </location>
</feature>
<organism evidence="6 7">
    <name type="scientific">Aureibaculum algae</name>
    <dbReference type="NCBI Taxonomy" id="2584122"/>
    <lineage>
        <taxon>Bacteria</taxon>
        <taxon>Pseudomonadati</taxon>
        <taxon>Bacteroidota</taxon>
        <taxon>Flavobacteriia</taxon>
        <taxon>Flavobacteriales</taxon>
        <taxon>Flavobacteriaceae</taxon>
        <taxon>Aureibaculum</taxon>
    </lineage>
</organism>
<dbReference type="SUPFAM" id="SSF46689">
    <property type="entry name" value="Homeodomain-like"/>
    <property type="match status" value="1"/>
</dbReference>
<accession>A0A5B7TXW5</accession>
<dbReference type="EMBL" id="CP040749">
    <property type="protein sequence ID" value="QCX40101.1"/>
    <property type="molecule type" value="Genomic_DNA"/>
</dbReference>
<evidence type="ECO:0000256" key="4">
    <source>
        <dbReference type="SAM" id="Phobius"/>
    </source>
</evidence>
<feature type="transmembrane region" description="Helical" evidence="4">
    <location>
        <begin position="169"/>
        <end position="190"/>
    </location>
</feature>
<feature type="domain" description="HTH araC/xylS-type" evidence="5">
    <location>
        <begin position="395"/>
        <end position="498"/>
    </location>
</feature>
<keyword evidence="4" id="KW-1133">Transmembrane helix</keyword>
<sequence length="504" mass="59185">MNRFSIFKILFFFIGIAVFSQNDVIENTSVAIDSSEVNVVQINYNPGLLNHKNAQHIVDSYNTLISQGNDVNMSNEEIKELAYSHAILKDIPNATKFIEKYIRKSNDVDVLNQHIFDSFRDDKAFITVSNKFAPMYEYWVMIYLYTGLIGLFIAFVINFKKSEDRIANLLISLFILFSSLFIIHVCIYITNIQVKFPHSLFSTFTLNFLYGPLLYFYIRRISNKYKFKTLDLLHLVPFVFMLIYFMKYYVLPVNDKLNIIINHKEWEDPFFYYSLILKAVSLTIYGILTLNEYLKFKKNNEHNNITLWIRNVVVLNGAFVISQLIFLIVISGLLTSSYYVHPQLITLSIVIMFVGYSAYVQPSIFTNQHRFTKIFNFKYEKSRLNEELSNELKNELLNLFYKEKVYKVSDISLKKLSERLGTDRHSTSQVINEHFKMNFFTLINMFRIKEAQDIFNNDESGDLSIIDVAYDVGYNNKVTFNKAFKKETNLTPSQYRSTLLRRVV</sequence>
<keyword evidence="4" id="KW-0472">Membrane</keyword>
<dbReference type="AlphaFoldDB" id="A0A5B7TXW5"/>
<evidence type="ECO:0000256" key="3">
    <source>
        <dbReference type="ARBA" id="ARBA00023163"/>
    </source>
</evidence>
<dbReference type="PANTHER" id="PTHR43280">
    <property type="entry name" value="ARAC-FAMILY TRANSCRIPTIONAL REGULATOR"/>
    <property type="match status" value="1"/>
</dbReference>
<feature type="transmembrane region" description="Helical" evidence="4">
    <location>
        <begin position="340"/>
        <end position="360"/>
    </location>
</feature>
<dbReference type="OrthoDB" id="5492415at2"/>
<evidence type="ECO:0000313" key="6">
    <source>
        <dbReference type="EMBL" id="QCX40101.1"/>
    </source>
</evidence>
<protein>
    <submittedName>
        <fullName evidence="6">Helix-turn-helix transcriptional regulator</fullName>
    </submittedName>
</protein>
<dbReference type="GO" id="GO:0043565">
    <property type="term" value="F:sequence-specific DNA binding"/>
    <property type="evidence" value="ECO:0007669"/>
    <property type="project" value="InterPro"/>
</dbReference>
<feature type="transmembrane region" description="Helical" evidence="4">
    <location>
        <begin position="230"/>
        <end position="250"/>
    </location>
</feature>
<keyword evidence="3" id="KW-0804">Transcription</keyword>
<dbReference type="Proteomes" id="UP000306229">
    <property type="component" value="Chromosome"/>
</dbReference>
<dbReference type="PANTHER" id="PTHR43280:SF29">
    <property type="entry name" value="ARAC-FAMILY TRANSCRIPTIONAL REGULATOR"/>
    <property type="match status" value="1"/>
</dbReference>
<dbReference type="InterPro" id="IPR020449">
    <property type="entry name" value="Tscrpt_reg_AraC-type_HTH"/>
</dbReference>
<evidence type="ECO:0000256" key="2">
    <source>
        <dbReference type="ARBA" id="ARBA00023125"/>
    </source>
</evidence>
<feature type="transmembrane region" description="Helical" evidence="4">
    <location>
        <begin position="270"/>
        <end position="291"/>
    </location>
</feature>
<reference evidence="6 7" key="1">
    <citation type="submission" date="2019-05" db="EMBL/GenBank/DDBJ databases">
        <title>Algicella ahnfeltiae gen. nov., sp. nov., a novel marine bacterium of the family Flavobacteriaceae isolated from a red alga.</title>
        <authorList>
            <person name="Nedashkovskaya O.I."/>
            <person name="Kukhlevskiy A.D."/>
            <person name="Kim S.-G."/>
            <person name="Zhukova N.V."/>
            <person name="Mikhailov V.V."/>
        </authorList>
    </citation>
    <scope>NUCLEOTIDE SEQUENCE [LARGE SCALE GENOMIC DNA]</scope>
    <source>
        <strain evidence="6 7">10Alg115</strain>
    </source>
</reference>
<name>A0A5B7TXW5_9FLAO</name>
<evidence type="ECO:0000256" key="1">
    <source>
        <dbReference type="ARBA" id="ARBA00023015"/>
    </source>
</evidence>
<evidence type="ECO:0000313" key="7">
    <source>
        <dbReference type="Proteomes" id="UP000306229"/>
    </source>
</evidence>
<feature type="transmembrane region" description="Helical" evidence="4">
    <location>
        <begin position="312"/>
        <end position="334"/>
    </location>
</feature>
<proteinExistence type="predicted"/>
<evidence type="ECO:0000259" key="5">
    <source>
        <dbReference type="PROSITE" id="PS01124"/>
    </source>
</evidence>
<dbReference type="KEGG" id="fbe:FF125_17215"/>
<dbReference type="PRINTS" id="PR00032">
    <property type="entry name" value="HTHARAC"/>
</dbReference>
<dbReference type="PROSITE" id="PS01124">
    <property type="entry name" value="HTH_ARAC_FAMILY_2"/>
    <property type="match status" value="1"/>
</dbReference>
<dbReference type="Gene3D" id="1.10.10.60">
    <property type="entry name" value="Homeodomain-like"/>
    <property type="match status" value="1"/>
</dbReference>
<dbReference type="Pfam" id="PF12833">
    <property type="entry name" value="HTH_18"/>
    <property type="match status" value="1"/>
</dbReference>
<keyword evidence="4" id="KW-0812">Transmembrane</keyword>
<dbReference type="InterPro" id="IPR018060">
    <property type="entry name" value="HTH_AraC"/>
</dbReference>
<dbReference type="RefSeq" id="WP_138950937.1">
    <property type="nucleotide sequence ID" value="NZ_CP040749.1"/>
</dbReference>
<keyword evidence="2" id="KW-0238">DNA-binding</keyword>
<feature type="transmembrane region" description="Helical" evidence="4">
    <location>
        <begin position="138"/>
        <end position="157"/>
    </location>
</feature>